<dbReference type="Pfam" id="PF14791">
    <property type="entry name" value="DNA_pol_B_thumb"/>
    <property type="match status" value="1"/>
</dbReference>
<dbReference type="InterPro" id="IPR029398">
    <property type="entry name" value="PolB_thumb"/>
</dbReference>
<evidence type="ECO:0000256" key="7">
    <source>
        <dbReference type="ARBA" id="ARBA00022763"/>
    </source>
</evidence>
<dbReference type="SUPFAM" id="SSF47802">
    <property type="entry name" value="DNA polymerase beta, N-terminal domain-like"/>
    <property type="match status" value="1"/>
</dbReference>
<dbReference type="SUPFAM" id="SSF81585">
    <property type="entry name" value="PsbU/PolX domain-like"/>
    <property type="match status" value="1"/>
</dbReference>
<feature type="domain" description="DNA-directed DNA polymerase X" evidence="13">
    <location>
        <begin position="340"/>
        <end position="712"/>
    </location>
</feature>
<protein>
    <recommendedName>
        <fullName evidence="3">DNA-directed DNA polymerase</fullName>
        <ecNumber evidence="3">2.7.7.7</ecNumber>
    </recommendedName>
</protein>
<evidence type="ECO:0000313" key="15">
    <source>
        <dbReference type="Proteomes" id="UP001324427"/>
    </source>
</evidence>
<dbReference type="SUPFAM" id="SSF81301">
    <property type="entry name" value="Nucleotidyltransferase"/>
    <property type="match status" value="1"/>
</dbReference>
<organism evidence="14 15">
    <name type="scientific">Oleoguttula mirabilis</name>
    <dbReference type="NCBI Taxonomy" id="1507867"/>
    <lineage>
        <taxon>Eukaryota</taxon>
        <taxon>Fungi</taxon>
        <taxon>Dikarya</taxon>
        <taxon>Ascomycota</taxon>
        <taxon>Pezizomycotina</taxon>
        <taxon>Dothideomycetes</taxon>
        <taxon>Dothideomycetidae</taxon>
        <taxon>Mycosphaerellales</taxon>
        <taxon>Teratosphaeriaceae</taxon>
        <taxon>Oleoguttula</taxon>
    </lineage>
</organism>
<feature type="region of interest" description="Disordered" evidence="12">
    <location>
        <begin position="94"/>
        <end position="121"/>
    </location>
</feature>
<dbReference type="GO" id="GO:0005634">
    <property type="term" value="C:nucleus"/>
    <property type="evidence" value="ECO:0007669"/>
    <property type="project" value="UniProtKB-SubCell"/>
</dbReference>
<evidence type="ECO:0000259" key="13">
    <source>
        <dbReference type="SMART" id="SM00483"/>
    </source>
</evidence>
<keyword evidence="4" id="KW-0808">Transferase</keyword>
<keyword evidence="6" id="KW-0479">Metal-binding</keyword>
<comment type="catalytic activity">
    <reaction evidence="11">
        <text>DNA(n) + a 2'-deoxyribonucleoside 5'-triphosphate = DNA(n+1) + diphosphate</text>
        <dbReference type="Rhea" id="RHEA:22508"/>
        <dbReference type="Rhea" id="RHEA-COMP:17339"/>
        <dbReference type="Rhea" id="RHEA-COMP:17340"/>
        <dbReference type="ChEBI" id="CHEBI:33019"/>
        <dbReference type="ChEBI" id="CHEBI:61560"/>
        <dbReference type="ChEBI" id="CHEBI:173112"/>
        <dbReference type="EC" id="2.7.7.7"/>
    </reaction>
</comment>
<evidence type="ECO:0000256" key="8">
    <source>
        <dbReference type="ARBA" id="ARBA00022932"/>
    </source>
</evidence>
<dbReference type="SMART" id="SM00483">
    <property type="entry name" value="POLXc"/>
    <property type="match status" value="1"/>
</dbReference>
<dbReference type="GO" id="GO:0006303">
    <property type="term" value="P:double-strand break repair via nonhomologous end joining"/>
    <property type="evidence" value="ECO:0007669"/>
    <property type="project" value="TreeGrafter"/>
</dbReference>
<dbReference type="GO" id="GO:0046872">
    <property type="term" value="F:metal ion binding"/>
    <property type="evidence" value="ECO:0007669"/>
    <property type="project" value="UniProtKB-KW"/>
</dbReference>
<evidence type="ECO:0000256" key="6">
    <source>
        <dbReference type="ARBA" id="ARBA00022723"/>
    </source>
</evidence>
<dbReference type="PRINTS" id="PR00869">
    <property type="entry name" value="DNAPOLX"/>
</dbReference>
<comment type="subcellular location">
    <subcellularLocation>
        <location evidence="1">Nucleus</location>
    </subcellularLocation>
</comment>
<dbReference type="InterPro" id="IPR019843">
    <property type="entry name" value="DNA_pol-X_BS"/>
</dbReference>
<comment type="similarity">
    <text evidence="2">Belongs to the DNA polymerase type-X family.</text>
</comment>
<keyword evidence="15" id="KW-1185">Reference proteome</keyword>
<evidence type="ECO:0000256" key="1">
    <source>
        <dbReference type="ARBA" id="ARBA00004123"/>
    </source>
</evidence>
<evidence type="ECO:0000256" key="9">
    <source>
        <dbReference type="ARBA" id="ARBA00023204"/>
    </source>
</evidence>
<dbReference type="FunFam" id="1.10.150.110:FF:000005">
    <property type="entry name" value="DNA polymerase POL4"/>
    <property type="match status" value="1"/>
</dbReference>
<dbReference type="AlphaFoldDB" id="A0AAV9J5H7"/>
<dbReference type="EC" id="2.7.7.7" evidence="3"/>
<sequence>MADGDAPSSQTLGNSSPPPESIVKLDLAHLPPIFVLATHFETDDLHELEEELADAGALLTYDVTEARVILSKVVKPKRIQFDLRGKGLWTEQVKVQPRKDSTTEDEASQRSQPPAKKRRLVEQNVGTSLGDAIVIDDESTDAEAEASARAKAKKNGVVDLKQSRSHVARTLSPTLLKEEEMIKIVKVAWFEDSRKAGTALPLDEYLTLQCRRIERPGAEQTPPTKTPVKLFMKPITATTNTAIAANPHADNHILERAKEDAEHAPKSYDRFGKRRFDHHVPAGKEASWAAGHGTSAKYAHLLQETTTEHDEGISSELPEMPEWVREGVKYACQRCTPKACPNDPFLALLKTIKLARLLTNDEIGVRAYSTSIASLAAYPYKLTSPREIMALPGCDAKIANLFVEWANTGTIQAVEDIEQDAELTTLRLFYEIWGVGATTAREFYYDRGWRDLDDVVEFGWAGLTRVQQIGVKYYDEFLDPIPRAEVEAIGRVIHRHAVQVRDAGVQTLIVGGYRRGKEACGDVDLIVSHPDEAQTLNLVNDTVASLEGEGWVTHTLLLSLHATHRGQQTLPFRTGNGAGGHGFDTLDKALVVWQDPQWDTQAADLAADPAAKNPNIHRRVDIIIAPWRTVGCAVAGWSGGTTFQRDLRRYAKHVKGWKFDSSGVRDRGNGECVDLEGFFAAGEEGRAKGMVEAERRVFEGLGLVWREAWERCTG</sequence>
<dbReference type="InterPro" id="IPR022312">
    <property type="entry name" value="DNA_pol_X"/>
</dbReference>
<name>A0AAV9J5H7_9PEZI</name>
<keyword evidence="10" id="KW-0539">Nucleus</keyword>
<dbReference type="EMBL" id="JAVFHQ010000072">
    <property type="protein sequence ID" value="KAK4540198.1"/>
    <property type="molecule type" value="Genomic_DNA"/>
</dbReference>
<proteinExistence type="inferred from homology"/>
<evidence type="ECO:0000256" key="2">
    <source>
        <dbReference type="ARBA" id="ARBA00008323"/>
    </source>
</evidence>
<evidence type="ECO:0000256" key="12">
    <source>
        <dbReference type="SAM" id="MobiDB-lite"/>
    </source>
</evidence>
<dbReference type="InterPro" id="IPR002054">
    <property type="entry name" value="DNA-dir_DNA_pol_X"/>
</dbReference>
<dbReference type="InterPro" id="IPR010996">
    <property type="entry name" value="HHH_MUS81"/>
</dbReference>
<feature type="region of interest" description="Disordered" evidence="12">
    <location>
        <begin position="1"/>
        <end position="20"/>
    </location>
</feature>
<evidence type="ECO:0000313" key="14">
    <source>
        <dbReference type="EMBL" id="KAK4540198.1"/>
    </source>
</evidence>
<dbReference type="Gene3D" id="3.30.210.10">
    <property type="entry name" value="DNA polymerase, thumb domain"/>
    <property type="match status" value="1"/>
</dbReference>
<dbReference type="InterPro" id="IPR018944">
    <property type="entry name" value="DNA_pol_lambd_fingers_domain"/>
</dbReference>
<dbReference type="GO" id="GO:0003887">
    <property type="term" value="F:DNA-directed DNA polymerase activity"/>
    <property type="evidence" value="ECO:0007669"/>
    <property type="project" value="UniProtKB-KW"/>
</dbReference>
<dbReference type="InterPro" id="IPR002008">
    <property type="entry name" value="DNA_pol_X_beta-like"/>
</dbReference>
<evidence type="ECO:0000256" key="5">
    <source>
        <dbReference type="ARBA" id="ARBA00022695"/>
    </source>
</evidence>
<dbReference type="Gene3D" id="3.30.460.10">
    <property type="entry name" value="Beta Polymerase, domain 2"/>
    <property type="match status" value="1"/>
</dbReference>
<accession>A0AAV9J5H7</accession>
<evidence type="ECO:0000256" key="10">
    <source>
        <dbReference type="ARBA" id="ARBA00023242"/>
    </source>
</evidence>
<dbReference type="Gene3D" id="1.10.150.20">
    <property type="entry name" value="5' to 3' exonuclease, C-terminal subdomain"/>
    <property type="match status" value="1"/>
</dbReference>
<evidence type="ECO:0000256" key="3">
    <source>
        <dbReference type="ARBA" id="ARBA00012417"/>
    </source>
</evidence>
<evidence type="ECO:0000256" key="4">
    <source>
        <dbReference type="ARBA" id="ARBA00022679"/>
    </source>
</evidence>
<comment type="caution">
    <text evidence="14">The sequence shown here is derived from an EMBL/GenBank/DDBJ whole genome shotgun (WGS) entry which is preliminary data.</text>
</comment>
<dbReference type="CDD" id="cd00141">
    <property type="entry name" value="NT_POLXc"/>
    <property type="match status" value="1"/>
</dbReference>
<dbReference type="Pfam" id="PF14716">
    <property type="entry name" value="HHH_8"/>
    <property type="match status" value="1"/>
</dbReference>
<dbReference type="FunFam" id="1.10.150.20:FF:000010">
    <property type="entry name" value="DNA polymerase lambda"/>
    <property type="match status" value="1"/>
</dbReference>
<dbReference type="PROSITE" id="PS00522">
    <property type="entry name" value="DNA_POLYMERASE_X"/>
    <property type="match status" value="1"/>
</dbReference>
<dbReference type="PRINTS" id="PR00870">
    <property type="entry name" value="DNAPOLXBETA"/>
</dbReference>
<dbReference type="PANTHER" id="PTHR11276">
    <property type="entry name" value="DNA POLYMERASE TYPE-X FAMILY MEMBER"/>
    <property type="match status" value="1"/>
</dbReference>
<dbReference type="InterPro" id="IPR043519">
    <property type="entry name" value="NT_sf"/>
</dbReference>
<keyword evidence="9" id="KW-0234">DNA repair</keyword>
<evidence type="ECO:0000256" key="11">
    <source>
        <dbReference type="ARBA" id="ARBA00049244"/>
    </source>
</evidence>
<dbReference type="PANTHER" id="PTHR11276:SF29">
    <property type="entry name" value="DNA POLYMERASE TYPE-X FAMILY PROTEIN POL4"/>
    <property type="match status" value="1"/>
</dbReference>
<dbReference type="InterPro" id="IPR027421">
    <property type="entry name" value="DNA_pol_lamdba_lyase_dom_sf"/>
</dbReference>
<reference evidence="14 15" key="1">
    <citation type="submission" date="2021-11" db="EMBL/GenBank/DDBJ databases">
        <title>Black yeast isolated from Biological Soil Crust.</title>
        <authorList>
            <person name="Kurbessoian T."/>
        </authorList>
    </citation>
    <scope>NUCLEOTIDE SEQUENCE [LARGE SCALE GENOMIC DNA]</scope>
    <source>
        <strain evidence="14 15">CCFEE 5522</strain>
    </source>
</reference>
<dbReference type="GO" id="GO:0003677">
    <property type="term" value="F:DNA binding"/>
    <property type="evidence" value="ECO:0007669"/>
    <property type="project" value="InterPro"/>
</dbReference>
<dbReference type="Gene3D" id="1.10.150.110">
    <property type="entry name" value="DNA polymerase beta, N-terminal domain-like"/>
    <property type="match status" value="1"/>
</dbReference>
<dbReference type="Proteomes" id="UP001324427">
    <property type="component" value="Unassembled WGS sequence"/>
</dbReference>
<keyword evidence="7" id="KW-0227">DNA damage</keyword>
<dbReference type="FunFam" id="3.30.210.10:FF:000005">
    <property type="entry name" value="DNA polymerase IV"/>
    <property type="match status" value="1"/>
</dbReference>
<dbReference type="Pfam" id="PF14792">
    <property type="entry name" value="DNA_pol_B_palm"/>
    <property type="match status" value="1"/>
</dbReference>
<keyword evidence="8" id="KW-0239">DNA-directed DNA polymerase</keyword>
<gene>
    <name evidence="14" type="ORF">LTR36_009696</name>
</gene>
<keyword evidence="5" id="KW-0548">Nucleotidyltransferase</keyword>
<dbReference type="InterPro" id="IPR028207">
    <property type="entry name" value="DNA_pol_B_palm_palm"/>
</dbReference>
<dbReference type="InterPro" id="IPR037160">
    <property type="entry name" value="DNA_Pol_thumb_sf"/>
</dbReference>
<dbReference type="Pfam" id="PF10391">
    <property type="entry name" value="DNA_pol_lambd_f"/>
    <property type="match status" value="1"/>
</dbReference>